<keyword evidence="2" id="KW-0812">Transmembrane</keyword>
<dbReference type="Proteomes" id="UP000516446">
    <property type="component" value="Chromosome"/>
</dbReference>
<name>A0A7H1MM30_9LACO</name>
<keyword evidence="2" id="KW-1133">Transmembrane helix</keyword>
<dbReference type="RefSeq" id="WP_006844843.1">
    <property type="nucleotide sequence ID" value="NZ_CP026847.1"/>
</dbReference>
<feature type="region of interest" description="Disordered" evidence="1">
    <location>
        <begin position="82"/>
        <end position="112"/>
    </location>
</feature>
<evidence type="ECO:0000256" key="2">
    <source>
        <dbReference type="SAM" id="Phobius"/>
    </source>
</evidence>
<protein>
    <submittedName>
        <fullName evidence="3">Uncharacterized protein</fullName>
    </submittedName>
</protein>
<evidence type="ECO:0000313" key="3">
    <source>
        <dbReference type="EMBL" id="QNT64516.1"/>
    </source>
</evidence>
<dbReference type="EMBL" id="CP043431">
    <property type="protein sequence ID" value="QNT64516.1"/>
    <property type="molecule type" value="Genomic_DNA"/>
</dbReference>
<keyword evidence="4" id="KW-1185">Reference proteome</keyword>
<feature type="transmembrane region" description="Helical" evidence="2">
    <location>
        <begin position="38"/>
        <end position="57"/>
    </location>
</feature>
<reference evidence="3 4" key="1">
    <citation type="submission" date="2019-08" db="EMBL/GenBank/DDBJ databases">
        <authorList>
            <person name="Chang H.C."/>
            <person name="Mun S.Y."/>
        </authorList>
    </citation>
    <scope>NUCLEOTIDE SEQUENCE [LARGE SCALE GENOMIC DNA]</scope>
    <source>
        <strain evidence="3 4">SK</strain>
    </source>
</reference>
<proteinExistence type="predicted"/>
<dbReference type="PROSITE" id="PS51257">
    <property type="entry name" value="PROKAR_LIPOPROTEIN"/>
    <property type="match status" value="1"/>
</dbReference>
<organism evidence="3 4">
    <name type="scientific">Weissella koreensis</name>
    <dbReference type="NCBI Taxonomy" id="165096"/>
    <lineage>
        <taxon>Bacteria</taxon>
        <taxon>Bacillati</taxon>
        <taxon>Bacillota</taxon>
        <taxon>Bacilli</taxon>
        <taxon>Lactobacillales</taxon>
        <taxon>Lactobacillaceae</taxon>
        <taxon>Weissella</taxon>
    </lineage>
</organism>
<evidence type="ECO:0000256" key="1">
    <source>
        <dbReference type="SAM" id="MobiDB-lite"/>
    </source>
</evidence>
<accession>A0A7H1MM30</accession>
<sequence length="112" mass="13131">MSRFMQGMLWLLLACVLLSVGMPVFHIAFGVIGVIFRIIGWLILIGLAIVFLIYWFLRRKIRQTMENGNQANYSYYQFRQKSERNKQKNSQDIYNNDFGHPGVKDVTPDNQK</sequence>
<evidence type="ECO:0000313" key="4">
    <source>
        <dbReference type="Proteomes" id="UP000516446"/>
    </source>
</evidence>
<gene>
    <name evidence="3" type="ORF">FY536_04170</name>
</gene>
<feature type="compositionally biased region" description="Basic and acidic residues" evidence="1">
    <location>
        <begin position="102"/>
        <end position="112"/>
    </location>
</feature>
<dbReference type="AlphaFoldDB" id="A0A7H1MM30"/>
<keyword evidence="2" id="KW-0472">Membrane</keyword>